<dbReference type="InterPro" id="IPR007138">
    <property type="entry name" value="ABM_dom"/>
</dbReference>
<dbReference type="InterPro" id="IPR011008">
    <property type="entry name" value="Dimeric_a/b-barrel"/>
</dbReference>
<dbReference type="RefSeq" id="WP_090840921.1">
    <property type="nucleotide sequence ID" value="NZ_FORM01000007.1"/>
</dbReference>
<evidence type="ECO:0000313" key="2">
    <source>
        <dbReference type="EMBL" id="SFJ41663.1"/>
    </source>
</evidence>
<dbReference type="SUPFAM" id="SSF54909">
    <property type="entry name" value="Dimeric alpha+beta barrel"/>
    <property type="match status" value="1"/>
</dbReference>
<keyword evidence="2" id="KW-0560">Oxidoreductase</keyword>
<dbReference type="Gene3D" id="3.30.70.100">
    <property type="match status" value="1"/>
</dbReference>
<evidence type="ECO:0000259" key="1">
    <source>
        <dbReference type="PROSITE" id="PS51725"/>
    </source>
</evidence>
<reference evidence="3" key="1">
    <citation type="submission" date="2016-10" db="EMBL/GenBank/DDBJ databases">
        <authorList>
            <person name="Varghese N."/>
            <person name="Submissions S."/>
        </authorList>
    </citation>
    <scope>NUCLEOTIDE SEQUENCE [LARGE SCALE GENOMIC DNA]</scope>
    <source>
        <strain evidence="3">DSM 28881</strain>
    </source>
</reference>
<evidence type="ECO:0000313" key="3">
    <source>
        <dbReference type="Proteomes" id="UP000199559"/>
    </source>
</evidence>
<proteinExistence type="predicted"/>
<dbReference type="PROSITE" id="PS51725">
    <property type="entry name" value="ABM"/>
    <property type="match status" value="1"/>
</dbReference>
<keyword evidence="2" id="KW-0503">Monooxygenase</keyword>
<name>A0A1I3R4W7_9FLAO</name>
<keyword evidence="3" id="KW-1185">Reference proteome</keyword>
<dbReference type="Pfam" id="PF03992">
    <property type="entry name" value="ABM"/>
    <property type="match status" value="1"/>
</dbReference>
<dbReference type="EMBL" id="FORM01000007">
    <property type="protein sequence ID" value="SFJ41663.1"/>
    <property type="molecule type" value="Genomic_DNA"/>
</dbReference>
<accession>A0A1I3R4W7</accession>
<sequence length="99" mass="11851">MKKSYLTIVARILVKEEHRAFVKAELLKLLDVTRAEEGNISYDLHQDNENPNFFIFHEKWVNRELWQKHMGNKYLAHYLKVTEGKVDEFILNEMTETVN</sequence>
<dbReference type="Proteomes" id="UP000199559">
    <property type="component" value="Unassembled WGS sequence"/>
</dbReference>
<organism evidence="2 3">
    <name type="scientific">Olleya namhaensis</name>
    <dbReference type="NCBI Taxonomy" id="1144750"/>
    <lineage>
        <taxon>Bacteria</taxon>
        <taxon>Pseudomonadati</taxon>
        <taxon>Bacteroidota</taxon>
        <taxon>Flavobacteriia</taxon>
        <taxon>Flavobacteriales</taxon>
        <taxon>Flavobacteriaceae</taxon>
    </lineage>
</organism>
<protein>
    <submittedName>
        <fullName evidence="2">Quinol monooxygenase YgiN</fullName>
    </submittedName>
</protein>
<dbReference type="InterPro" id="IPR050744">
    <property type="entry name" value="AI-2_Isomerase_LsrG"/>
</dbReference>
<feature type="domain" description="ABM" evidence="1">
    <location>
        <begin position="6"/>
        <end position="98"/>
    </location>
</feature>
<dbReference type="STRING" id="1144750.SAMN05443431_107131"/>
<gene>
    <name evidence="2" type="ORF">SAMN05443431_107131</name>
</gene>
<dbReference type="GO" id="GO:0004497">
    <property type="term" value="F:monooxygenase activity"/>
    <property type="evidence" value="ECO:0007669"/>
    <property type="project" value="UniProtKB-KW"/>
</dbReference>
<dbReference type="AlphaFoldDB" id="A0A1I3R4W7"/>
<dbReference type="PANTHER" id="PTHR33336:SF3">
    <property type="entry name" value="ABM DOMAIN-CONTAINING PROTEIN"/>
    <property type="match status" value="1"/>
</dbReference>
<dbReference type="PANTHER" id="PTHR33336">
    <property type="entry name" value="QUINOL MONOOXYGENASE YGIN-RELATED"/>
    <property type="match status" value="1"/>
</dbReference>